<feature type="compositionally biased region" description="Polar residues" evidence="1">
    <location>
        <begin position="296"/>
        <end position="309"/>
    </location>
</feature>
<dbReference type="Proteomes" id="UP000323386">
    <property type="component" value="Unassembled WGS sequence"/>
</dbReference>
<feature type="compositionally biased region" description="Basic and acidic residues" evidence="1">
    <location>
        <begin position="529"/>
        <end position="539"/>
    </location>
</feature>
<keyword evidence="3" id="KW-1185">Reference proteome</keyword>
<proteinExistence type="predicted"/>
<feature type="compositionally biased region" description="Basic and acidic residues" evidence="1">
    <location>
        <begin position="72"/>
        <end position="85"/>
    </location>
</feature>
<sequence>MTAAVSGLSSPGRARTSFERRESLLSWARQKEAEPQRDPVSDQNDNVPHRVSSSQSFTGIDTVALEDEDEVESLRPIRFDGRQGWDTDTDTDDDDADDDDEGDEERTPSPSRSLLPLLDDQDPCSPIYDDGAVRQAHRASVRSDTPRLFPSRVWSSPALWATARAACPSPPASSSGSIRDNAARPEDANTKHLTLDCRQRDRPSTPPLARASTDEDTASCSPPSPRTPRARRAEGAKRKLYKYESAVFELVDTPSLGGGPRSSSSGYSESSPESGSAGSDNVGRRGLPTSRRVQDNETNASAPISGTSSPRRRTDSDGARRPTHHRRTSSLSEGEDVSTPREIGEFKRILKLNRFFGEDVVHAALPRPGQGPGPGASPSDEKVEHKPLPSLPGGKAAAVAPKPVIETSFLPSFSSSSESGDDGEVDSASRTIDSGEDDPCPWERDELECAGPGPSRRWVPKTARLSPAGRAPLAHQGKDDVAGAPSSSSSSSSSSQPPKTGPIWNRLGFSRKTIKTESAAADPDAFSEPQDRTVRHRLSDLPSSKPLVVAPDGPTALIKGRESGGSLGLSLHAPTAHDPRRQTSMGQLATARQGSVESPGRATQLPYHWL</sequence>
<evidence type="ECO:0000313" key="3">
    <source>
        <dbReference type="Proteomes" id="UP000323386"/>
    </source>
</evidence>
<evidence type="ECO:0000313" key="2">
    <source>
        <dbReference type="EMBL" id="SPO38585.1"/>
    </source>
</evidence>
<feature type="region of interest" description="Disordered" evidence="1">
    <location>
        <begin position="165"/>
        <end position="343"/>
    </location>
</feature>
<dbReference type="EMBL" id="OOIP01000010">
    <property type="protein sequence ID" value="SPO38585.1"/>
    <property type="molecule type" value="Genomic_DNA"/>
</dbReference>
<accession>A0A5C3F3M8</accession>
<evidence type="ECO:0000256" key="1">
    <source>
        <dbReference type="SAM" id="MobiDB-lite"/>
    </source>
</evidence>
<name>A0A5C3F3M8_9BASI</name>
<feature type="compositionally biased region" description="Low complexity" evidence="1">
    <location>
        <begin position="108"/>
        <end position="126"/>
    </location>
</feature>
<feature type="compositionally biased region" description="Basic and acidic residues" evidence="1">
    <location>
        <begin position="16"/>
        <end position="40"/>
    </location>
</feature>
<feature type="region of interest" description="Disordered" evidence="1">
    <location>
        <begin position="363"/>
        <end position="610"/>
    </location>
</feature>
<feature type="compositionally biased region" description="Low complexity" evidence="1">
    <location>
        <begin position="165"/>
        <end position="177"/>
    </location>
</feature>
<feature type="compositionally biased region" description="Low complexity" evidence="1">
    <location>
        <begin position="261"/>
        <end position="279"/>
    </location>
</feature>
<feature type="compositionally biased region" description="Low complexity" evidence="1">
    <location>
        <begin position="392"/>
        <end position="418"/>
    </location>
</feature>
<reference evidence="2 3" key="1">
    <citation type="submission" date="2018-03" db="EMBL/GenBank/DDBJ databases">
        <authorList>
            <person name="Guldener U."/>
        </authorList>
    </citation>
    <scope>NUCLEOTIDE SEQUENCE [LARGE SCALE GENOMIC DNA]</scope>
    <source>
        <strain evidence="2 3">DAOM196992</strain>
    </source>
</reference>
<feature type="compositionally biased region" description="Acidic residues" evidence="1">
    <location>
        <begin position="434"/>
        <end position="448"/>
    </location>
</feature>
<gene>
    <name evidence="2" type="ORF">PSFLO_04063</name>
</gene>
<feature type="compositionally biased region" description="Low complexity" evidence="1">
    <location>
        <begin position="486"/>
        <end position="495"/>
    </location>
</feature>
<feature type="compositionally biased region" description="Polar residues" evidence="1">
    <location>
        <begin position="582"/>
        <end position="596"/>
    </location>
</feature>
<feature type="compositionally biased region" description="Basic and acidic residues" evidence="1">
    <location>
        <begin position="181"/>
        <end position="203"/>
    </location>
</feature>
<dbReference type="AlphaFoldDB" id="A0A5C3F3M8"/>
<feature type="compositionally biased region" description="Polar residues" evidence="1">
    <location>
        <begin position="41"/>
        <end position="59"/>
    </location>
</feature>
<protein>
    <submittedName>
        <fullName evidence="2">Uncharacterized protein</fullName>
    </submittedName>
</protein>
<organism evidence="2 3">
    <name type="scientific">Pseudozyma flocculosa</name>
    <dbReference type="NCBI Taxonomy" id="84751"/>
    <lineage>
        <taxon>Eukaryota</taxon>
        <taxon>Fungi</taxon>
        <taxon>Dikarya</taxon>
        <taxon>Basidiomycota</taxon>
        <taxon>Ustilaginomycotina</taxon>
        <taxon>Ustilaginomycetes</taxon>
        <taxon>Ustilaginales</taxon>
        <taxon>Ustilaginaceae</taxon>
        <taxon>Pseudozyma</taxon>
    </lineage>
</organism>
<feature type="region of interest" description="Disordered" evidence="1">
    <location>
        <begin position="1"/>
        <end position="150"/>
    </location>
</feature>
<feature type="compositionally biased region" description="Acidic residues" evidence="1">
    <location>
        <begin position="87"/>
        <end position="104"/>
    </location>
</feature>